<comment type="caution">
    <text evidence="5">The sequence shown here is derived from an EMBL/GenBank/DDBJ whole genome shotgun (WGS) entry which is preliminary data.</text>
</comment>
<dbReference type="InterPro" id="IPR000863">
    <property type="entry name" value="Sulfotransferase_dom"/>
</dbReference>
<protein>
    <recommendedName>
        <fullName evidence="3">Sulfotransferase</fullName>
        <ecNumber evidence="3">2.8.2.-</ecNumber>
    </recommendedName>
</protein>
<keyword evidence="6" id="KW-1185">Reference proteome</keyword>
<proteinExistence type="inferred from homology"/>
<evidence type="ECO:0000313" key="5">
    <source>
        <dbReference type="EMBL" id="KAF3434251.1"/>
    </source>
</evidence>
<evidence type="ECO:0000256" key="3">
    <source>
        <dbReference type="RuleBase" id="RU361155"/>
    </source>
</evidence>
<gene>
    <name evidence="5" type="ORF">FNV43_RR25354</name>
</gene>
<dbReference type="Pfam" id="PF00685">
    <property type="entry name" value="Sulfotransfer_1"/>
    <property type="match status" value="1"/>
</dbReference>
<name>A0A8K0DSZ8_9ROSA</name>
<evidence type="ECO:0000256" key="1">
    <source>
        <dbReference type="ARBA" id="ARBA00005771"/>
    </source>
</evidence>
<dbReference type="AlphaFoldDB" id="A0A8K0DSZ8"/>
<dbReference type="GO" id="GO:0008146">
    <property type="term" value="F:sulfotransferase activity"/>
    <property type="evidence" value="ECO:0007669"/>
    <property type="project" value="InterPro"/>
</dbReference>
<dbReference type="PANTHER" id="PTHR11783">
    <property type="entry name" value="SULFOTRANSFERASE SULT"/>
    <property type="match status" value="1"/>
</dbReference>
<dbReference type="EC" id="2.8.2.-" evidence="3"/>
<organism evidence="5 6">
    <name type="scientific">Rhamnella rubrinervis</name>
    <dbReference type="NCBI Taxonomy" id="2594499"/>
    <lineage>
        <taxon>Eukaryota</taxon>
        <taxon>Viridiplantae</taxon>
        <taxon>Streptophyta</taxon>
        <taxon>Embryophyta</taxon>
        <taxon>Tracheophyta</taxon>
        <taxon>Spermatophyta</taxon>
        <taxon>Magnoliopsida</taxon>
        <taxon>eudicotyledons</taxon>
        <taxon>Gunneridae</taxon>
        <taxon>Pentapetalae</taxon>
        <taxon>rosids</taxon>
        <taxon>fabids</taxon>
        <taxon>Rosales</taxon>
        <taxon>Rhamnaceae</taxon>
        <taxon>rhamnoid group</taxon>
        <taxon>Rhamneae</taxon>
        <taxon>Rhamnella</taxon>
    </lineage>
</organism>
<evidence type="ECO:0000259" key="4">
    <source>
        <dbReference type="Pfam" id="PF00685"/>
    </source>
</evidence>
<dbReference type="InterPro" id="IPR027417">
    <property type="entry name" value="P-loop_NTPase"/>
</dbReference>
<dbReference type="OrthoDB" id="205623at2759"/>
<dbReference type="Proteomes" id="UP000796880">
    <property type="component" value="Unassembled WGS sequence"/>
</dbReference>
<accession>A0A8K0DSZ8</accession>
<feature type="domain" description="Sulfotransferase" evidence="4">
    <location>
        <begin position="56"/>
        <end position="315"/>
    </location>
</feature>
<dbReference type="EMBL" id="VOIH02000011">
    <property type="protein sequence ID" value="KAF3434251.1"/>
    <property type="molecule type" value="Genomic_DNA"/>
</dbReference>
<evidence type="ECO:0000313" key="6">
    <source>
        <dbReference type="Proteomes" id="UP000796880"/>
    </source>
</evidence>
<comment type="similarity">
    <text evidence="1 3">Belongs to the sulfotransferase 1 family.</text>
</comment>
<dbReference type="SUPFAM" id="SSF52540">
    <property type="entry name" value="P-loop containing nucleoside triphosphate hydrolases"/>
    <property type="match status" value="1"/>
</dbReference>
<reference evidence="5" key="1">
    <citation type="submission" date="2020-03" db="EMBL/GenBank/DDBJ databases">
        <title>A high-quality chromosome-level genome assembly of a woody plant with both climbing and erect habits, Rhamnella rubrinervis.</title>
        <authorList>
            <person name="Lu Z."/>
            <person name="Yang Y."/>
            <person name="Zhu X."/>
            <person name="Sun Y."/>
        </authorList>
    </citation>
    <scope>NUCLEOTIDE SEQUENCE</scope>
    <source>
        <strain evidence="5">BYM</strain>
        <tissue evidence="5">Leaf</tissue>
    </source>
</reference>
<evidence type="ECO:0000256" key="2">
    <source>
        <dbReference type="ARBA" id="ARBA00022679"/>
    </source>
</evidence>
<dbReference type="Gene3D" id="3.40.50.300">
    <property type="entry name" value="P-loop containing nucleotide triphosphate hydrolases"/>
    <property type="match status" value="1"/>
</dbReference>
<keyword evidence="2 3" id="KW-0808">Transferase</keyword>
<sequence length="323" mass="37273">MSEETKIVIDSHEQLLLSLPKTNGWLGDIYLYQGFWCPSKILTNIISLQKHYQAHDQHILLASTPKSGLTWLKALVFSITNRVTYTLSATPLLTSNPHELVPFLEFTLYAHNKIPEINSTSDISLSPRLFSTHIPYVSLPESVKHSNCRVIYICRNPFDSLVSFWHFATGEGRLKYTMEEYAEKFCEGEVGFGPFWDHILGFWKESLEKPEKVLFLKYENLKEDPVFHVKKLAEFVGFPFSLEEEKQGVVEEIIKLCSLKNLKELEVNKNGKFMPNFRNKSYFRKGEVGDWVNHLSPSMVERLKKVMQEKLSNSGLTFKAVLC</sequence>